<comment type="similarity">
    <text evidence="3">Belongs to the UreF family.</text>
</comment>
<reference evidence="4 5" key="1">
    <citation type="journal article" date="2015" name="Genome Announc.">
        <title>Genome Assemblies of Three Soil-Associated Devosia species: D. insulae, D. limi, and D. soli.</title>
        <authorList>
            <person name="Hassan Y.I."/>
            <person name="Lepp D."/>
            <person name="Zhou T."/>
        </authorList>
    </citation>
    <scope>NUCLEOTIDE SEQUENCE [LARGE SCALE GENOMIC DNA]</scope>
    <source>
        <strain evidence="4 5">DS-56</strain>
    </source>
</reference>
<dbReference type="Gene3D" id="1.10.4190.10">
    <property type="entry name" value="Urease accessory protein UreF"/>
    <property type="match status" value="1"/>
</dbReference>
<dbReference type="RefSeq" id="WP_069909614.1">
    <property type="nucleotide sequence ID" value="NZ_LAJE02000167.1"/>
</dbReference>
<sequence length="266" mass="28003">MTDPAALQKLITWLSPAFPVGAFAWSAGLETAIADRRVTDSERLQNWIEGALAHGGIRTDAILLAHAWRAVFEIEPGASPLPTSPTRGEVQIEAPAAAVPQAPADTSPLVGEAGRGEATRTALSDLADLSLALTASRERWMETTITGDNYRLAAKHWPTDILARLPTPCPYPIAVGALAAAHDVDLTDTLLAWLTATVHGQISVAVRLVPLGQSDGLRVLAALEPHVAALAASAATATLADLGAIAYAADIAQMRHETLEPRIFRS</sequence>
<keyword evidence="1 3" id="KW-0996">Nickel insertion</keyword>
<keyword evidence="3" id="KW-0963">Cytoplasm</keyword>
<name>A0A1E5XRC8_9HYPH</name>
<dbReference type="GO" id="GO:0016151">
    <property type="term" value="F:nickel cation binding"/>
    <property type="evidence" value="ECO:0007669"/>
    <property type="project" value="UniProtKB-UniRule"/>
</dbReference>
<comment type="subcellular location">
    <subcellularLocation>
        <location evidence="3">Cytoplasm</location>
    </subcellularLocation>
</comment>
<dbReference type="AlphaFoldDB" id="A0A1E5XRC8"/>
<proteinExistence type="inferred from homology"/>
<evidence type="ECO:0000313" key="4">
    <source>
        <dbReference type="EMBL" id="OEO31161.1"/>
    </source>
</evidence>
<gene>
    <name evidence="3" type="primary">ureF</name>
    <name evidence="4" type="ORF">VW23_017480</name>
</gene>
<dbReference type="EMBL" id="LAJE02000167">
    <property type="protein sequence ID" value="OEO31161.1"/>
    <property type="molecule type" value="Genomic_DNA"/>
</dbReference>
<protein>
    <recommendedName>
        <fullName evidence="3">Urease accessory protein UreF</fullName>
    </recommendedName>
</protein>
<dbReference type="Pfam" id="PF01730">
    <property type="entry name" value="UreF"/>
    <property type="match status" value="1"/>
</dbReference>
<dbReference type="InterPro" id="IPR002639">
    <property type="entry name" value="UreF"/>
</dbReference>
<comment type="caution">
    <text evidence="4">The sequence shown here is derived from an EMBL/GenBank/DDBJ whole genome shotgun (WGS) entry which is preliminary data.</text>
</comment>
<dbReference type="OrthoDB" id="9798772at2"/>
<accession>A0A1E5XRC8</accession>
<dbReference type="PANTHER" id="PTHR33620">
    <property type="entry name" value="UREASE ACCESSORY PROTEIN F"/>
    <property type="match status" value="1"/>
</dbReference>
<keyword evidence="2 3" id="KW-0143">Chaperone</keyword>
<comment type="subunit">
    <text evidence="3">UreD, UreF and UreG form a complex that acts as a GTP-hydrolysis-dependent molecular chaperone, activating the urease apoprotein by helping to assemble the nickel containing metallocenter of UreC. The UreE protein probably delivers the nickel.</text>
</comment>
<dbReference type="InterPro" id="IPR038277">
    <property type="entry name" value="UreF_sf"/>
</dbReference>
<evidence type="ECO:0000256" key="1">
    <source>
        <dbReference type="ARBA" id="ARBA00022988"/>
    </source>
</evidence>
<keyword evidence="5" id="KW-1185">Reference proteome</keyword>
<comment type="function">
    <text evidence="3">Required for maturation of urease via the functional incorporation of the urease nickel metallocenter.</text>
</comment>
<evidence type="ECO:0000256" key="3">
    <source>
        <dbReference type="HAMAP-Rule" id="MF_01385"/>
    </source>
</evidence>
<organism evidence="4 5">
    <name type="scientific">Devosia insulae DS-56</name>
    <dbReference type="NCBI Taxonomy" id="1116389"/>
    <lineage>
        <taxon>Bacteria</taxon>
        <taxon>Pseudomonadati</taxon>
        <taxon>Pseudomonadota</taxon>
        <taxon>Alphaproteobacteria</taxon>
        <taxon>Hyphomicrobiales</taxon>
        <taxon>Devosiaceae</taxon>
        <taxon>Devosia</taxon>
    </lineage>
</organism>
<dbReference type="GO" id="GO:0005737">
    <property type="term" value="C:cytoplasm"/>
    <property type="evidence" value="ECO:0007669"/>
    <property type="project" value="UniProtKB-SubCell"/>
</dbReference>
<dbReference type="PIRSF" id="PIRSF009467">
    <property type="entry name" value="Ureas_acces_UreF"/>
    <property type="match status" value="1"/>
</dbReference>
<dbReference type="PANTHER" id="PTHR33620:SF1">
    <property type="entry name" value="UREASE ACCESSORY PROTEIN F"/>
    <property type="match status" value="1"/>
</dbReference>
<evidence type="ECO:0000313" key="5">
    <source>
        <dbReference type="Proteomes" id="UP000095463"/>
    </source>
</evidence>
<evidence type="ECO:0000256" key="2">
    <source>
        <dbReference type="ARBA" id="ARBA00023186"/>
    </source>
</evidence>
<dbReference type="Proteomes" id="UP000095463">
    <property type="component" value="Unassembled WGS sequence"/>
</dbReference>
<dbReference type="HAMAP" id="MF_01385">
    <property type="entry name" value="UreF"/>
    <property type="match status" value="1"/>
</dbReference>